<evidence type="ECO:0000256" key="7">
    <source>
        <dbReference type="SAM" id="Phobius"/>
    </source>
</evidence>
<dbReference type="PANTHER" id="PTHR19346">
    <property type="entry name" value="SUGAR PHOSPHATE TRANSPORTER DOMAIN-CONTAINING PROTEIN"/>
    <property type="match status" value="1"/>
</dbReference>
<evidence type="ECO:0000313" key="8">
    <source>
        <dbReference type="EMBL" id="KAG7168680.1"/>
    </source>
</evidence>
<dbReference type="PANTHER" id="PTHR19346:SF4">
    <property type="entry name" value="SUGAR PHOSPHATE TRANSPORTER DOMAIN-CONTAINING PROTEIN"/>
    <property type="match status" value="1"/>
</dbReference>
<reference evidence="8" key="1">
    <citation type="journal article" date="2021" name="Sci. Adv.">
        <title>The American lobster genome reveals insights on longevity, neural, and immune adaptations.</title>
        <authorList>
            <person name="Polinski J.M."/>
            <person name="Zimin A.V."/>
            <person name="Clark K.F."/>
            <person name="Kohn A.B."/>
            <person name="Sadowski N."/>
            <person name="Timp W."/>
            <person name="Ptitsyn A."/>
            <person name="Khanna P."/>
            <person name="Romanova D.Y."/>
            <person name="Williams P."/>
            <person name="Greenwood S.J."/>
            <person name="Moroz L.L."/>
            <person name="Walt D.R."/>
            <person name="Bodnar A.G."/>
        </authorList>
    </citation>
    <scope>NUCLEOTIDE SEQUENCE</scope>
    <source>
        <strain evidence="8">GMGI-L3</strain>
    </source>
</reference>
<keyword evidence="3" id="KW-0813">Transport</keyword>
<keyword evidence="6 7" id="KW-0472">Membrane</keyword>
<evidence type="ECO:0000256" key="6">
    <source>
        <dbReference type="ARBA" id="ARBA00023136"/>
    </source>
</evidence>
<comment type="subcellular location">
    <subcellularLocation>
        <location evidence="1">Membrane</location>
        <topology evidence="1">Multi-pass membrane protein</topology>
    </subcellularLocation>
</comment>
<dbReference type="GO" id="GO:0022857">
    <property type="term" value="F:transmembrane transporter activity"/>
    <property type="evidence" value="ECO:0007669"/>
    <property type="project" value="InterPro"/>
</dbReference>
<feature type="transmembrane region" description="Helical" evidence="7">
    <location>
        <begin position="118"/>
        <end position="137"/>
    </location>
</feature>
<comment type="caution">
    <text evidence="8">The sequence shown here is derived from an EMBL/GenBank/DDBJ whole genome shotgun (WGS) entry which is preliminary data.</text>
</comment>
<dbReference type="InterPro" id="IPR026505">
    <property type="entry name" value="Solute_c_fam_35_mem_F3/F4"/>
</dbReference>
<evidence type="ECO:0000256" key="5">
    <source>
        <dbReference type="ARBA" id="ARBA00022989"/>
    </source>
</evidence>
<evidence type="ECO:0000313" key="9">
    <source>
        <dbReference type="Proteomes" id="UP000747542"/>
    </source>
</evidence>
<comment type="similarity">
    <text evidence="2">Belongs to the SLC35F solute transporter family.</text>
</comment>
<feature type="transmembrane region" description="Helical" evidence="7">
    <location>
        <begin position="205"/>
        <end position="224"/>
    </location>
</feature>
<evidence type="ECO:0000256" key="4">
    <source>
        <dbReference type="ARBA" id="ARBA00022692"/>
    </source>
</evidence>
<keyword evidence="4 7" id="KW-0812">Transmembrane</keyword>
<dbReference type="Pfam" id="PF06027">
    <property type="entry name" value="SLC35F"/>
    <property type="match status" value="1"/>
</dbReference>
<feature type="transmembrane region" description="Helical" evidence="7">
    <location>
        <begin position="94"/>
        <end position="112"/>
    </location>
</feature>
<sequence length="270" mass="30742">MAAVLGGGRREEEEEVRERRRWRERTFIDLTQHQQGKFMTRCCLFCLLWVVTNYMYVYSLRILDCTDVMALYSAHVSFVYLLSWVILHDQFVGVRIVAVIMCNTGIALLAYMDGITRTKTLGGVVLAAASAAGSAVYKLARFCQQLTRFCQQVLFKKVIAANLLGNFGIAFTFEIFITLGLVLAVPVSAALDIKWYGVKFEGMKLAGVVLIMCGFFLVLFPANWPEYITKVLRWGRHRKRNQPRQQPEPVDYRTGLISRSHLRSPSGLIR</sequence>
<dbReference type="AlphaFoldDB" id="A0A8J5MY34"/>
<dbReference type="InterPro" id="IPR037185">
    <property type="entry name" value="EmrE-like"/>
</dbReference>
<feature type="transmembrane region" description="Helical" evidence="7">
    <location>
        <begin position="38"/>
        <end position="57"/>
    </location>
</feature>
<keyword evidence="5 7" id="KW-1133">Transmembrane helix</keyword>
<accession>A0A8J5MY34</accession>
<evidence type="ECO:0000256" key="1">
    <source>
        <dbReference type="ARBA" id="ARBA00004141"/>
    </source>
</evidence>
<dbReference type="Proteomes" id="UP000747542">
    <property type="component" value="Unassembled WGS sequence"/>
</dbReference>
<organism evidence="8 9">
    <name type="scientific">Homarus americanus</name>
    <name type="common">American lobster</name>
    <dbReference type="NCBI Taxonomy" id="6706"/>
    <lineage>
        <taxon>Eukaryota</taxon>
        <taxon>Metazoa</taxon>
        <taxon>Ecdysozoa</taxon>
        <taxon>Arthropoda</taxon>
        <taxon>Crustacea</taxon>
        <taxon>Multicrustacea</taxon>
        <taxon>Malacostraca</taxon>
        <taxon>Eumalacostraca</taxon>
        <taxon>Eucarida</taxon>
        <taxon>Decapoda</taxon>
        <taxon>Pleocyemata</taxon>
        <taxon>Astacidea</taxon>
        <taxon>Nephropoidea</taxon>
        <taxon>Nephropidae</taxon>
        <taxon>Homarus</taxon>
    </lineage>
</organism>
<gene>
    <name evidence="8" type="primary">Slc35F3-L</name>
    <name evidence="8" type="ORF">Hamer_G020847</name>
</gene>
<evidence type="ECO:0000256" key="3">
    <source>
        <dbReference type="ARBA" id="ARBA00022448"/>
    </source>
</evidence>
<dbReference type="GO" id="GO:0016020">
    <property type="term" value="C:membrane"/>
    <property type="evidence" value="ECO:0007669"/>
    <property type="project" value="UniProtKB-SubCell"/>
</dbReference>
<protein>
    <submittedName>
        <fullName evidence="8">Thiamine transporter Slc35F3-like</fullName>
    </submittedName>
</protein>
<name>A0A8J5MY34_HOMAM</name>
<feature type="transmembrane region" description="Helical" evidence="7">
    <location>
        <begin position="158"/>
        <end position="185"/>
    </location>
</feature>
<dbReference type="EMBL" id="JAHLQT010019607">
    <property type="protein sequence ID" value="KAG7168680.1"/>
    <property type="molecule type" value="Genomic_DNA"/>
</dbReference>
<dbReference type="InterPro" id="IPR009262">
    <property type="entry name" value="SLC35_F1/F2/F6"/>
</dbReference>
<evidence type="ECO:0000256" key="2">
    <source>
        <dbReference type="ARBA" id="ARBA00007863"/>
    </source>
</evidence>
<keyword evidence="9" id="KW-1185">Reference proteome</keyword>
<feature type="transmembrane region" description="Helical" evidence="7">
    <location>
        <begin position="69"/>
        <end position="87"/>
    </location>
</feature>
<dbReference type="SUPFAM" id="SSF103481">
    <property type="entry name" value="Multidrug resistance efflux transporter EmrE"/>
    <property type="match status" value="1"/>
</dbReference>
<proteinExistence type="inferred from homology"/>